<dbReference type="RefSeq" id="WP_146382612.1">
    <property type="nucleotide sequence ID" value="NZ_VOEJ01000007.1"/>
</dbReference>
<name>A0A563U4N7_9SPHI</name>
<dbReference type="OrthoDB" id="5728337at2"/>
<proteinExistence type="predicted"/>
<feature type="transmembrane region" description="Helical" evidence="8">
    <location>
        <begin position="251"/>
        <end position="270"/>
    </location>
</feature>
<evidence type="ECO:0000256" key="2">
    <source>
        <dbReference type="ARBA" id="ARBA00022475"/>
    </source>
</evidence>
<dbReference type="EMBL" id="VOEJ01000007">
    <property type="protein sequence ID" value="TWR26324.1"/>
    <property type="molecule type" value="Genomic_DNA"/>
</dbReference>
<evidence type="ECO:0000256" key="3">
    <source>
        <dbReference type="ARBA" id="ARBA00022692"/>
    </source>
</evidence>
<dbReference type="AlphaFoldDB" id="A0A563U4N7"/>
<dbReference type="GO" id="GO:0005886">
    <property type="term" value="C:plasma membrane"/>
    <property type="evidence" value="ECO:0007669"/>
    <property type="project" value="UniProtKB-SubCell"/>
</dbReference>
<evidence type="ECO:0000256" key="7">
    <source>
        <dbReference type="ARBA" id="ARBA00023136"/>
    </source>
</evidence>
<feature type="transmembrane region" description="Helical" evidence="8">
    <location>
        <begin position="375"/>
        <end position="396"/>
    </location>
</feature>
<evidence type="ECO:0000259" key="9">
    <source>
        <dbReference type="Pfam" id="PF18967"/>
    </source>
</evidence>
<evidence type="ECO:0000313" key="10">
    <source>
        <dbReference type="EMBL" id="TWR26324.1"/>
    </source>
</evidence>
<evidence type="ECO:0000256" key="1">
    <source>
        <dbReference type="ARBA" id="ARBA00004236"/>
    </source>
</evidence>
<evidence type="ECO:0000256" key="4">
    <source>
        <dbReference type="ARBA" id="ARBA00022741"/>
    </source>
</evidence>
<organism evidence="10 11">
    <name type="scientific">Mucilaginibacter pallidiroseus</name>
    <dbReference type="NCBI Taxonomy" id="2599295"/>
    <lineage>
        <taxon>Bacteria</taxon>
        <taxon>Pseudomonadati</taxon>
        <taxon>Bacteroidota</taxon>
        <taxon>Sphingobacteriia</taxon>
        <taxon>Sphingobacteriales</taxon>
        <taxon>Sphingobacteriaceae</taxon>
        <taxon>Mucilaginibacter</taxon>
    </lineage>
</organism>
<keyword evidence="11" id="KW-1185">Reference proteome</keyword>
<dbReference type="Proteomes" id="UP000320042">
    <property type="component" value="Unassembled WGS sequence"/>
</dbReference>
<evidence type="ECO:0000256" key="5">
    <source>
        <dbReference type="ARBA" id="ARBA00022989"/>
    </source>
</evidence>
<dbReference type="GO" id="GO:0000166">
    <property type="term" value="F:nucleotide binding"/>
    <property type="evidence" value="ECO:0007669"/>
    <property type="project" value="UniProtKB-KW"/>
</dbReference>
<sequence>MAHNDLEKNSEKYVVAYYGSNSVAGNYFHDLRHTTSVVKTIKQIAAQSGLSKTEIRYLKIAAWFQFIGFLESPERPEEASAELAMNFLIRENAGDEPLRIIPALIRAKASKTFPSDPLEETLFDACHRYMAQKSFSDNNRALKLEEEFFKHQEIGKTEWLKRSIVAFENFQYYTAYGRTAFTKKKDSNLAKLKKELWVRELDLAEKHAEPAGKKSMAIHQEKEATERGIDTMFRVACSYNERLISVADNKAHLLITVNSIMMSAIISLVLRKLPENNYLSLPTFILLVTSFLSTIFSILATRPPVPAGKFTQPEMEKREVNLLYFGNYYKMEADEYLHSLHQVIASQGFLYDMLARNIYAQGKILGKKYDFLRKAYSIFLFGLTISILAFMIAYFLRPLPEVTRT</sequence>
<keyword evidence="3 8" id="KW-0812">Transmembrane</keyword>
<dbReference type="InterPro" id="IPR043760">
    <property type="entry name" value="PycTM_dom"/>
</dbReference>
<gene>
    <name evidence="10" type="ORF">FPZ43_14255</name>
</gene>
<keyword evidence="6" id="KW-0051">Antiviral defense</keyword>
<evidence type="ECO:0000256" key="8">
    <source>
        <dbReference type="SAM" id="Phobius"/>
    </source>
</evidence>
<comment type="subcellular location">
    <subcellularLocation>
        <location evidence="1">Cell membrane</location>
    </subcellularLocation>
</comment>
<reference evidence="10 11" key="1">
    <citation type="submission" date="2019-07" db="EMBL/GenBank/DDBJ databases">
        <authorList>
            <person name="Kim J."/>
        </authorList>
    </citation>
    <scope>NUCLEOTIDE SEQUENCE [LARGE SCALE GENOMIC DNA]</scope>
    <source>
        <strain evidence="11">dk17</strain>
    </source>
</reference>
<protein>
    <recommendedName>
        <fullName evidence="9">Pycsar effector protein domain-containing protein</fullName>
    </recommendedName>
</protein>
<keyword evidence="7 8" id="KW-0472">Membrane</keyword>
<comment type="caution">
    <text evidence="10">The sequence shown here is derived from an EMBL/GenBank/DDBJ whole genome shotgun (WGS) entry which is preliminary data.</text>
</comment>
<accession>A0A563U4N7</accession>
<evidence type="ECO:0000313" key="11">
    <source>
        <dbReference type="Proteomes" id="UP000320042"/>
    </source>
</evidence>
<keyword evidence="2" id="KW-1003">Cell membrane</keyword>
<dbReference type="SUPFAM" id="SSF109604">
    <property type="entry name" value="HD-domain/PDEase-like"/>
    <property type="match status" value="1"/>
</dbReference>
<dbReference type="GO" id="GO:0051607">
    <property type="term" value="P:defense response to virus"/>
    <property type="evidence" value="ECO:0007669"/>
    <property type="project" value="UniProtKB-KW"/>
</dbReference>
<feature type="domain" description="Pycsar effector protein" evidence="9">
    <location>
        <begin position="239"/>
        <end position="392"/>
    </location>
</feature>
<keyword evidence="4" id="KW-0547">Nucleotide-binding</keyword>
<feature type="transmembrane region" description="Helical" evidence="8">
    <location>
        <begin position="277"/>
        <end position="300"/>
    </location>
</feature>
<dbReference type="Gene3D" id="1.10.3210.10">
    <property type="entry name" value="Hypothetical protein af1432"/>
    <property type="match status" value="1"/>
</dbReference>
<dbReference type="Pfam" id="PF18967">
    <property type="entry name" value="PycTM"/>
    <property type="match status" value="1"/>
</dbReference>
<keyword evidence="5 8" id="KW-1133">Transmembrane helix</keyword>
<evidence type="ECO:0000256" key="6">
    <source>
        <dbReference type="ARBA" id="ARBA00023118"/>
    </source>
</evidence>